<proteinExistence type="inferred from homology"/>
<dbReference type="InterPro" id="IPR002401">
    <property type="entry name" value="Cyt_P450_E_grp-I"/>
</dbReference>
<comment type="cofactor">
    <cofactor evidence="1 7">
        <name>heme</name>
        <dbReference type="ChEBI" id="CHEBI:30413"/>
    </cofactor>
</comment>
<evidence type="ECO:0000256" key="3">
    <source>
        <dbReference type="ARBA" id="ARBA00010617"/>
    </source>
</evidence>
<keyword evidence="8" id="KW-0503">Monooxygenase</keyword>
<dbReference type="PRINTS" id="PR00463">
    <property type="entry name" value="EP450I"/>
</dbReference>
<dbReference type="CDD" id="cd11062">
    <property type="entry name" value="CYP58-like"/>
    <property type="match status" value="1"/>
</dbReference>
<dbReference type="InterPro" id="IPR050121">
    <property type="entry name" value="Cytochrome_P450_monoxygenase"/>
</dbReference>
<accession>A0A6A4IDI3</accession>
<reference evidence="10" key="1">
    <citation type="journal article" date="2019" name="Environ. Microbiol.">
        <title>Fungal ecological strategies reflected in gene transcription - a case study of two litter decomposers.</title>
        <authorList>
            <person name="Barbi F."/>
            <person name="Kohler A."/>
            <person name="Barry K."/>
            <person name="Baskaran P."/>
            <person name="Daum C."/>
            <person name="Fauchery L."/>
            <person name="Ihrmark K."/>
            <person name="Kuo A."/>
            <person name="LaButti K."/>
            <person name="Lipzen A."/>
            <person name="Morin E."/>
            <person name="Grigoriev I.V."/>
            <person name="Henrissat B."/>
            <person name="Lindahl B."/>
            <person name="Martin F."/>
        </authorList>
    </citation>
    <scope>NUCLEOTIDE SEQUENCE</scope>
    <source>
        <strain evidence="10">JB14</strain>
    </source>
</reference>
<dbReference type="GO" id="GO:0004497">
    <property type="term" value="F:monooxygenase activity"/>
    <property type="evidence" value="ECO:0007669"/>
    <property type="project" value="UniProtKB-KW"/>
</dbReference>
<protein>
    <submittedName>
        <fullName evidence="10">Cytochrome P450</fullName>
    </submittedName>
</protein>
<dbReference type="Pfam" id="PF00067">
    <property type="entry name" value="p450"/>
    <property type="match status" value="1"/>
</dbReference>
<comment type="pathway">
    <text evidence="2">Secondary metabolite biosynthesis.</text>
</comment>
<dbReference type="InterPro" id="IPR001128">
    <property type="entry name" value="Cyt_P450"/>
</dbReference>
<dbReference type="PROSITE" id="PS00086">
    <property type="entry name" value="CYTOCHROME_P450"/>
    <property type="match status" value="1"/>
</dbReference>
<feature type="binding site" description="axial binding residue" evidence="7">
    <location>
        <position position="475"/>
    </location>
    <ligand>
        <name>heme</name>
        <dbReference type="ChEBI" id="CHEBI:30413"/>
    </ligand>
    <ligandPart>
        <name>Fe</name>
        <dbReference type="ChEBI" id="CHEBI:18248"/>
    </ligandPart>
</feature>
<dbReference type="GO" id="GO:0005506">
    <property type="term" value="F:iron ion binding"/>
    <property type="evidence" value="ECO:0007669"/>
    <property type="project" value="InterPro"/>
</dbReference>
<dbReference type="GO" id="GO:0020037">
    <property type="term" value="F:heme binding"/>
    <property type="evidence" value="ECO:0007669"/>
    <property type="project" value="InterPro"/>
</dbReference>
<evidence type="ECO:0000256" key="6">
    <source>
        <dbReference type="ARBA" id="ARBA00023004"/>
    </source>
</evidence>
<keyword evidence="11" id="KW-1185">Reference proteome</keyword>
<evidence type="ECO:0000313" key="11">
    <source>
        <dbReference type="Proteomes" id="UP000799118"/>
    </source>
</evidence>
<dbReference type="InterPro" id="IPR017972">
    <property type="entry name" value="Cyt_P450_CS"/>
</dbReference>
<evidence type="ECO:0000256" key="5">
    <source>
        <dbReference type="ARBA" id="ARBA00023002"/>
    </source>
</evidence>
<evidence type="ECO:0000256" key="7">
    <source>
        <dbReference type="PIRSR" id="PIRSR602401-1"/>
    </source>
</evidence>
<keyword evidence="7 8" id="KW-0349">Heme</keyword>
<evidence type="ECO:0000256" key="9">
    <source>
        <dbReference type="SAM" id="SignalP"/>
    </source>
</evidence>
<keyword evidence="6 7" id="KW-0408">Iron</keyword>
<evidence type="ECO:0000256" key="1">
    <source>
        <dbReference type="ARBA" id="ARBA00001971"/>
    </source>
</evidence>
<dbReference type="PANTHER" id="PTHR24305:SF157">
    <property type="entry name" value="N-ACETYLTRYPTOPHAN 6-HYDROXYLASE IVOC-RELATED"/>
    <property type="match status" value="1"/>
</dbReference>
<dbReference type="InterPro" id="IPR036396">
    <property type="entry name" value="Cyt_P450_sf"/>
</dbReference>
<dbReference type="PANTHER" id="PTHR24305">
    <property type="entry name" value="CYTOCHROME P450"/>
    <property type="match status" value="1"/>
</dbReference>
<feature type="signal peptide" evidence="9">
    <location>
        <begin position="1"/>
        <end position="15"/>
    </location>
</feature>
<dbReference type="OrthoDB" id="1470350at2759"/>
<evidence type="ECO:0000256" key="2">
    <source>
        <dbReference type="ARBA" id="ARBA00005179"/>
    </source>
</evidence>
<evidence type="ECO:0000256" key="8">
    <source>
        <dbReference type="RuleBase" id="RU000461"/>
    </source>
</evidence>
<feature type="chain" id="PRO_5025501761" evidence="9">
    <location>
        <begin position="16"/>
        <end position="534"/>
    </location>
</feature>
<dbReference type="Proteomes" id="UP000799118">
    <property type="component" value="Unassembled WGS sequence"/>
</dbReference>
<dbReference type="Gene3D" id="1.10.630.10">
    <property type="entry name" value="Cytochrome P450"/>
    <property type="match status" value="1"/>
</dbReference>
<gene>
    <name evidence="10" type="ORF">BT96DRAFT_914985</name>
</gene>
<evidence type="ECO:0000313" key="10">
    <source>
        <dbReference type="EMBL" id="KAE9406815.1"/>
    </source>
</evidence>
<dbReference type="SUPFAM" id="SSF48264">
    <property type="entry name" value="Cytochrome P450"/>
    <property type="match status" value="1"/>
</dbReference>
<keyword evidence="9" id="KW-0732">Signal</keyword>
<keyword evidence="4 7" id="KW-0479">Metal-binding</keyword>
<dbReference type="PRINTS" id="PR00385">
    <property type="entry name" value="P450"/>
</dbReference>
<dbReference type="GO" id="GO:0016705">
    <property type="term" value="F:oxidoreductase activity, acting on paired donors, with incorporation or reduction of molecular oxygen"/>
    <property type="evidence" value="ECO:0007669"/>
    <property type="project" value="InterPro"/>
</dbReference>
<evidence type="ECO:0000256" key="4">
    <source>
        <dbReference type="ARBA" id="ARBA00022723"/>
    </source>
</evidence>
<comment type="similarity">
    <text evidence="3 8">Belongs to the cytochrome P450 family.</text>
</comment>
<sequence length="534" mass="60377">MFHVVIFSFIPVALAIALQVLGQTFRHPLSRFPGPLLAKWTVFYRAYYDLCKNGGWLRQLEVLHTVYGRSFIALEQLHFNDARAYGEIYAPGSRFHKDPALYAFGATSSVFATQDPQDAAVMRNILAMFFSRRRVIRREAAIRDKIVELISRLKSFKRESGIAANLDNAFPSMVLDVLTALMFSQPFNMLSSPAFDHPFVRRMESSSLNLWIMKYLPSRNAPILGAFSRFMRSMNPLADVIIALSKLIKDEITSILNRVDLNDVRDRIENINEFSAAAAPESDETDIPFYPFFLEKIQEPTRKQASSTEKTNRLNLLNLRRLIDEGINIRFAGTDTIANACLVGVKYLLAHKDILARLVAELDEAWPADGEISCEELEKLPYLTAVIKESLRLSHGVVSPMGDAVIMGEVIPAGTTIGISATFVHLNPELFPEPTTFSPERWLKSSSSVDEKKDFGSEVNSDKYLVSFSRGPRSCVGIHLARFELYMLFGFLFRKLELTPTVEQDPNSSLYFDDFFTPLYTDDPLCVFTKERVG</sequence>
<keyword evidence="5 8" id="KW-0560">Oxidoreductase</keyword>
<name>A0A6A4IDI3_9AGAR</name>
<dbReference type="AlphaFoldDB" id="A0A6A4IDI3"/>
<organism evidence="10 11">
    <name type="scientific">Gymnopus androsaceus JB14</name>
    <dbReference type="NCBI Taxonomy" id="1447944"/>
    <lineage>
        <taxon>Eukaryota</taxon>
        <taxon>Fungi</taxon>
        <taxon>Dikarya</taxon>
        <taxon>Basidiomycota</taxon>
        <taxon>Agaricomycotina</taxon>
        <taxon>Agaricomycetes</taxon>
        <taxon>Agaricomycetidae</taxon>
        <taxon>Agaricales</taxon>
        <taxon>Marasmiineae</taxon>
        <taxon>Omphalotaceae</taxon>
        <taxon>Gymnopus</taxon>
    </lineage>
</organism>
<dbReference type="EMBL" id="ML769399">
    <property type="protein sequence ID" value="KAE9406815.1"/>
    <property type="molecule type" value="Genomic_DNA"/>
</dbReference>